<dbReference type="Gene3D" id="1.10.472.10">
    <property type="entry name" value="Cyclin-like"/>
    <property type="match status" value="1"/>
</dbReference>
<dbReference type="AlphaFoldDB" id="F2U5I4"/>
<dbReference type="GeneID" id="16076144"/>
<reference evidence="1" key="1">
    <citation type="submission" date="2009-08" db="EMBL/GenBank/DDBJ databases">
        <title>Annotation of Salpingoeca rosetta.</title>
        <authorList>
            <consortium name="The Broad Institute Genome Sequencing Platform"/>
            <person name="Russ C."/>
            <person name="Cuomo C."/>
            <person name="Burger G."/>
            <person name="Gray M.W."/>
            <person name="Holland P.W.H."/>
            <person name="King N."/>
            <person name="Lang F.B.F."/>
            <person name="Roger A.J."/>
            <person name="Ruiz-Trillo I."/>
            <person name="Young S.K."/>
            <person name="Zeng Q."/>
            <person name="Gargeya S."/>
            <person name="Alvarado L."/>
            <person name="Berlin A."/>
            <person name="Chapman S.B."/>
            <person name="Chen Z."/>
            <person name="Freedman E."/>
            <person name="Gellesch M."/>
            <person name="Goldberg J."/>
            <person name="Griggs A."/>
            <person name="Gujja S."/>
            <person name="Heilman E."/>
            <person name="Heiman D."/>
            <person name="Howarth C."/>
            <person name="Mehta T."/>
            <person name="Neiman D."/>
            <person name="Pearson M."/>
            <person name="Roberts A."/>
            <person name="Saif S."/>
            <person name="Shea T."/>
            <person name="Shenoy N."/>
            <person name="Sisk P."/>
            <person name="Stolte C."/>
            <person name="Sykes S."/>
            <person name="White J."/>
            <person name="Yandava C."/>
            <person name="Haas B."/>
            <person name="Nusbaum C."/>
            <person name="Birren B."/>
        </authorList>
    </citation>
    <scope>NUCLEOTIDE SEQUENCE [LARGE SCALE GENOMIC DNA]</scope>
    <source>
        <strain evidence="1">ATCC 50818</strain>
    </source>
</reference>
<dbReference type="InParanoid" id="F2U5I4"/>
<dbReference type="EMBL" id="GL832962">
    <property type="protein sequence ID" value="EGD83200.1"/>
    <property type="molecule type" value="Genomic_DNA"/>
</dbReference>
<dbReference type="FunCoup" id="F2U5I4">
    <property type="interactions" value="12"/>
</dbReference>
<dbReference type="RefSeq" id="XP_004995564.1">
    <property type="nucleotide sequence ID" value="XM_004995507.1"/>
</dbReference>
<name>F2U5I4_SALR5</name>
<keyword evidence="2" id="KW-1185">Reference proteome</keyword>
<gene>
    <name evidence="1" type="ORF">PTSG_03831</name>
</gene>
<evidence type="ECO:0000313" key="2">
    <source>
        <dbReference type="Proteomes" id="UP000007799"/>
    </source>
</evidence>
<protein>
    <submittedName>
        <fullName evidence="1">Uncharacterized protein</fullName>
    </submittedName>
</protein>
<dbReference type="KEGG" id="sre:PTSG_03831"/>
<organism evidence="2">
    <name type="scientific">Salpingoeca rosetta (strain ATCC 50818 / BSB-021)</name>
    <dbReference type="NCBI Taxonomy" id="946362"/>
    <lineage>
        <taxon>Eukaryota</taxon>
        <taxon>Choanoflagellata</taxon>
        <taxon>Craspedida</taxon>
        <taxon>Salpingoecidae</taxon>
        <taxon>Salpingoeca</taxon>
    </lineage>
</organism>
<dbReference type="Proteomes" id="UP000007799">
    <property type="component" value="Unassembled WGS sequence"/>
</dbReference>
<dbReference type="SUPFAM" id="SSF47954">
    <property type="entry name" value="Cyclin-like"/>
    <property type="match status" value="1"/>
</dbReference>
<evidence type="ECO:0000313" key="1">
    <source>
        <dbReference type="EMBL" id="EGD83200.1"/>
    </source>
</evidence>
<accession>F2U5I4</accession>
<dbReference type="InterPro" id="IPR036915">
    <property type="entry name" value="Cyclin-like_sf"/>
</dbReference>
<proteinExistence type="predicted"/>
<sequence length="283" mass="31278">MAALAPATTEEVAQTLTVHGKLALDWERRKQEAAMASIGAKTMPSLAHLQSAAQMVARCAEVQRLDHEAFFLGLELFDGFITMKAAATADSSTQTRPPSLKFCTLACLTCVQLASKMILLRKRMGPARTSRYAQRLLGLPISYKDITDIEFEILKTIDFRMVPSPLLILRNFLEATVFNLKDTELASVSAIAQESIEDIARKVLVLTYHENEALLRALSNADIQLSIILRTTGVIALAFYLFDTVLSDTINRTLARMTHYTEETYVEFAAAVLQATDLTSTIS</sequence>